<dbReference type="Pfam" id="PF09729">
    <property type="entry name" value="Gti1_Pac2"/>
    <property type="match status" value="1"/>
</dbReference>
<organism evidence="3 4">
    <name type="scientific">Podospora pseudoanserina</name>
    <dbReference type="NCBI Taxonomy" id="2609844"/>
    <lineage>
        <taxon>Eukaryota</taxon>
        <taxon>Fungi</taxon>
        <taxon>Dikarya</taxon>
        <taxon>Ascomycota</taxon>
        <taxon>Pezizomycotina</taxon>
        <taxon>Sordariomycetes</taxon>
        <taxon>Sordariomycetidae</taxon>
        <taxon>Sordariales</taxon>
        <taxon>Podosporaceae</taxon>
        <taxon>Podospora</taxon>
    </lineage>
</organism>
<dbReference type="Proteomes" id="UP001323617">
    <property type="component" value="Unassembled WGS sequence"/>
</dbReference>
<evidence type="ECO:0000256" key="1">
    <source>
        <dbReference type="ARBA" id="ARBA00008359"/>
    </source>
</evidence>
<evidence type="ECO:0000313" key="3">
    <source>
        <dbReference type="EMBL" id="KAK4668623.1"/>
    </source>
</evidence>
<feature type="region of interest" description="Disordered" evidence="2">
    <location>
        <begin position="495"/>
        <end position="514"/>
    </location>
</feature>
<dbReference type="PANTHER" id="PTHR28027">
    <property type="entry name" value="TRANSCRIPTIONAL REGULATOR MIT1"/>
    <property type="match status" value="1"/>
</dbReference>
<evidence type="ECO:0000256" key="2">
    <source>
        <dbReference type="SAM" id="MobiDB-lite"/>
    </source>
</evidence>
<dbReference type="GeneID" id="87971384"/>
<dbReference type="EMBL" id="JAFFHC010000007">
    <property type="protein sequence ID" value="KAK4668623.1"/>
    <property type="molecule type" value="Genomic_DNA"/>
</dbReference>
<dbReference type="PANTHER" id="PTHR28027:SF2">
    <property type="entry name" value="TRANSCRIPTIONAL REGULATOR MIT1"/>
    <property type="match status" value="1"/>
</dbReference>
<comment type="similarity">
    <text evidence="1">Belongs to the MIT1/WOR1 family.</text>
</comment>
<evidence type="ECO:0000313" key="4">
    <source>
        <dbReference type="Proteomes" id="UP001323617"/>
    </source>
</evidence>
<sequence length="514" mass="56539">MSSRASSTSSPVVPLEPTWTGFIPDTGNALAIVEAALRGHLSMIPRRPHDKERDEVIRSGNVFLYDLNTSGIKRWTDGRDWSPSRIQHNWLVYREIDRQSNGRNKKAAKKAETGEITTGGITKKAPSSARNNTQNIRGHGAGNREAAAGRVIELANGKKVPHEGEMGMQKLIGSLVGGYPFKKGGLIKRTMSFESEKLHLQLVTYMSMEDYASGLYSTPYQHAHIRDCFPRQELLQSNFRFFYMDDLGLFEPMYEPMRQQLAYHQALIANPPGAAVFHPHYGLVPHGMPPPGLVPHGMPPPPPPPPLAPHNMPPFALAPHDTPPHGLAPNGMQARMQAGMHEQPPALDMVNYPMQDHSNPHSPDYRQDAYTLGSTGQQAQDVGGQEPRSSLVGHPALQTQAEDYGGVPDAPFGDNYGAGMAVDYHSPMYQPHHFPSMQYGSHAMDQNAYPGQEGTYPSRNGSYDGADGAYEARDMAYAEGDMAYPGQILVDYLENNNQHLPQTPDSNHLPPSST</sequence>
<gene>
    <name evidence="3" type="primary">TOS9</name>
    <name evidence="3" type="ORF">QC764_709030</name>
</gene>
<dbReference type="RefSeq" id="XP_062796543.1">
    <property type="nucleotide sequence ID" value="XM_062950519.1"/>
</dbReference>
<proteinExistence type="inferred from homology"/>
<feature type="region of interest" description="Disordered" evidence="2">
    <location>
        <begin position="119"/>
        <end position="143"/>
    </location>
</feature>
<protein>
    <submittedName>
        <fullName evidence="3">Gluconate transport-inducing protein required for gluconate-H+ symport</fullName>
    </submittedName>
</protein>
<keyword evidence="4" id="KW-1185">Reference proteome</keyword>
<comment type="caution">
    <text evidence="3">The sequence shown here is derived from an EMBL/GenBank/DDBJ whole genome shotgun (WGS) entry which is preliminary data.</text>
</comment>
<feature type="region of interest" description="Disordered" evidence="2">
    <location>
        <begin position="355"/>
        <end position="391"/>
    </location>
</feature>
<reference evidence="3 4" key="1">
    <citation type="journal article" date="2023" name="bioRxiv">
        <title>High-quality genome assemblies of four members of thePodospora anserinaspecies complex.</title>
        <authorList>
            <person name="Ament-Velasquez S.L."/>
            <person name="Vogan A.A."/>
            <person name="Wallerman O."/>
            <person name="Hartmann F."/>
            <person name="Gautier V."/>
            <person name="Silar P."/>
            <person name="Giraud T."/>
            <person name="Johannesson H."/>
        </authorList>
    </citation>
    <scope>NUCLEOTIDE SEQUENCE [LARGE SCALE GENOMIC DNA]</scope>
    <source>
        <strain evidence="3 4">CBS 124.78</strain>
    </source>
</reference>
<accession>A0ABR0HKL3</accession>
<dbReference type="InterPro" id="IPR018608">
    <property type="entry name" value="Gti1/Pac2"/>
</dbReference>
<name>A0ABR0HKL3_9PEZI</name>